<dbReference type="Pfam" id="PF01774">
    <property type="entry name" value="UreD"/>
    <property type="match status" value="1"/>
</dbReference>
<name>A0A0K9ETW6_9ACTO</name>
<dbReference type="PANTHER" id="PTHR33643">
    <property type="entry name" value="UREASE ACCESSORY PROTEIN D"/>
    <property type="match status" value="1"/>
</dbReference>
<gene>
    <name evidence="3 4" type="primary">ureD</name>
    <name evidence="4" type="ORF">NCTC10327_00975</name>
</gene>
<evidence type="ECO:0000256" key="3">
    <source>
        <dbReference type="HAMAP-Rule" id="MF_01384"/>
    </source>
</evidence>
<dbReference type="PANTHER" id="PTHR33643:SF1">
    <property type="entry name" value="UREASE ACCESSORY PROTEIN D"/>
    <property type="match status" value="1"/>
</dbReference>
<comment type="subunit">
    <text evidence="3">UreD, UreF and UreG form a complex that acts as a GTP-hydrolysis-dependent molecular chaperone, activating the urease apoprotein by helping to assemble the nickel containing metallocenter of UreC. The UreE protein probably delivers the nickel.</text>
</comment>
<reference evidence="4 5" key="1">
    <citation type="submission" date="2018-11" db="EMBL/GenBank/DDBJ databases">
        <authorList>
            <consortium name="Pathogen Informatics"/>
        </authorList>
    </citation>
    <scope>NUCLEOTIDE SEQUENCE [LARGE SCALE GENOMIC DNA]</scope>
    <source>
        <strain evidence="4 5">NCTC10327</strain>
    </source>
</reference>
<dbReference type="RefSeq" id="WP_049619387.1">
    <property type="nucleotide sequence ID" value="NZ_LFUS01000018.1"/>
</dbReference>
<evidence type="ECO:0000256" key="1">
    <source>
        <dbReference type="ARBA" id="ARBA00007177"/>
    </source>
</evidence>
<evidence type="ECO:0000313" key="4">
    <source>
        <dbReference type="EMBL" id="VDG76317.1"/>
    </source>
</evidence>
<keyword evidence="2 3" id="KW-0143">Chaperone</keyword>
<keyword evidence="3" id="KW-0963">Cytoplasm</keyword>
<dbReference type="GO" id="GO:0016151">
    <property type="term" value="F:nickel cation binding"/>
    <property type="evidence" value="ECO:0007669"/>
    <property type="project" value="UniProtKB-UniRule"/>
</dbReference>
<organism evidence="4 5">
    <name type="scientific">Actinobaculum suis</name>
    <dbReference type="NCBI Taxonomy" id="1657"/>
    <lineage>
        <taxon>Bacteria</taxon>
        <taxon>Bacillati</taxon>
        <taxon>Actinomycetota</taxon>
        <taxon>Actinomycetes</taxon>
        <taxon>Actinomycetales</taxon>
        <taxon>Actinomycetaceae</taxon>
        <taxon>Actinobaculum</taxon>
    </lineage>
</organism>
<dbReference type="AlphaFoldDB" id="A0A0K9ETW6"/>
<dbReference type="EMBL" id="UYIO01000001">
    <property type="protein sequence ID" value="VDG76317.1"/>
    <property type="molecule type" value="Genomic_DNA"/>
</dbReference>
<comment type="similarity">
    <text evidence="1 3">Belongs to the UreD family.</text>
</comment>
<dbReference type="STRING" id="1657.ACU20_08505"/>
<comment type="function">
    <text evidence="3">Required for maturation of urease via the functional incorporation of the urease nickel metallocenter.</text>
</comment>
<dbReference type="InterPro" id="IPR002669">
    <property type="entry name" value="UreD"/>
</dbReference>
<dbReference type="GO" id="GO:0005737">
    <property type="term" value="C:cytoplasm"/>
    <property type="evidence" value="ECO:0007669"/>
    <property type="project" value="UniProtKB-SubCell"/>
</dbReference>
<accession>A0A0K9ETW6</accession>
<comment type="caution">
    <text evidence="4">The sequence shown here is derived from an EMBL/GenBank/DDBJ whole genome shotgun (WGS) entry which is preliminary data.</text>
</comment>
<sequence length="291" mass="32467">MENLEKHFRQVGSEPETGVLELDIGLSGGRSIALDQYHHQAFKIIRPHYLDDSGQVYYTIANPGGGYLGGDSYRIDINVQPGASALVTDQSAAKVYRTPGNYVVQNINFSVEAGGVLEYIPDQLILYREADFRQNLVARVSSEGSLFISDVVTPGWAPDGSQFGYNQARLRNIIYVDDEPVVLDNIVIRPDDPGFAKELDFYMDGRTHFSTAICCDPGIDEDLFTLVQNEVKEYSSRFTDLNAAVTKLDKPGFMLRGLGNRTEHLLELTMLVANIVRAELRGQGKLHLRKY</sequence>
<keyword evidence="3" id="KW-0996">Nickel insertion</keyword>
<protein>
    <recommendedName>
        <fullName evidence="3">Urease accessory protein UreD</fullName>
    </recommendedName>
</protein>
<comment type="subcellular location">
    <subcellularLocation>
        <location evidence="3">Cytoplasm</location>
    </subcellularLocation>
</comment>
<dbReference type="Proteomes" id="UP000269974">
    <property type="component" value="Unassembled WGS sequence"/>
</dbReference>
<dbReference type="HAMAP" id="MF_01384">
    <property type="entry name" value="UreD"/>
    <property type="match status" value="1"/>
</dbReference>
<evidence type="ECO:0000256" key="2">
    <source>
        <dbReference type="ARBA" id="ARBA00023186"/>
    </source>
</evidence>
<evidence type="ECO:0000313" key="5">
    <source>
        <dbReference type="Proteomes" id="UP000269974"/>
    </source>
</evidence>
<proteinExistence type="inferred from homology"/>